<feature type="transmembrane region" description="Helical" evidence="1">
    <location>
        <begin position="429"/>
        <end position="448"/>
    </location>
</feature>
<name>A0A285PD80_9HYPH</name>
<feature type="transmembrane region" description="Helical" evidence="1">
    <location>
        <begin position="532"/>
        <end position="550"/>
    </location>
</feature>
<accession>A0A285PD80</accession>
<feature type="transmembrane region" description="Helical" evidence="1">
    <location>
        <begin position="869"/>
        <end position="885"/>
    </location>
</feature>
<feature type="transmembrane region" description="Helical" evidence="1">
    <location>
        <begin position="13"/>
        <end position="33"/>
    </location>
</feature>
<dbReference type="GO" id="GO:0042910">
    <property type="term" value="F:xenobiotic transmembrane transporter activity"/>
    <property type="evidence" value="ECO:0007669"/>
    <property type="project" value="TreeGrafter"/>
</dbReference>
<gene>
    <name evidence="2" type="ORF">SAMN06265368_2759</name>
</gene>
<organism evidence="2 3">
    <name type="scientific">Cohaesibacter gelatinilyticus</name>
    <dbReference type="NCBI Taxonomy" id="372072"/>
    <lineage>
        <taxon>Bacteria</taxon>
        <taxon>Pseudomonadati</taxon>
        <taxon>Pseudomonadota</taxon>
        <taxon>Alphaproteobacteria</taxon>
        <taxon>Hyphomicrobiales</taxon>
        <taxon>Cohaesibacteraceae</taxon>
    </lineage>
</organism>
<reference evidence="2 3" key="1">
    <citation type="submission" date="2017-09" db="EMBL/GenBank/DDBJ databases">
        <authorList>
            <person name="Ehlers B."/>
            <person name="Leendertz F.H."/>
        </authorList>
    </citation>
    <scope>NUCLEOTIDE SEQUENCE [LARGE SCALE GENOMIC DNA]</scope>
    <source>
        <strain evidence="2 3">DSM 18289</strain>
    </source>
</reference>
<keyword evidence="3" id="KW-1185">Reference proteome</keyword>
<feature type="transmembrane region" description="Helical" evidence="1">
    <location>
        <begin position="354"/>
        <end position="373"/>
    </location>
</feature>
<dbReference type="Gene3D" id="1.20.1640.10">
    <property type="entry name" value="Multidrug efflux transporter AcrB transmembrane domain"/>
    <property type="match status" value="2"/>
</dbReference>
<sequence>MHNLTAWFIRNPVAANLLMAFILFLGALTLFGIRIEGFPRIPPENITISTYYDGATAAQVDELITRKIEKALEGLEGVKSLNSQSHNGASSVIVRRAGGQDLQKLLDKVRLRIDGVVDLPDKVKRPVIDASGYDFPALYVNLYGQTDPVTLQSLSKRLKQELLSEPEISRLKIWGLHEQQMRIEIRPEMLLRHNLTIDDVSTRIRAQSLNFKAGKLRTVGGNIYLRTDSKARFSDDFAAIPIIEQASGTLVTLSDIATIHDGFTEGDYLFRFNGAPTSGMEILVGAKENLLTISDVVHKVVDKFETQLPTNVKVVVWGDSSSYIADRLELLADNGLQGLMLVGIILALFLNVKLAFWVAMGIPVSVLGAMAVAGSKWVDYSLNDITTFGLIIALGILVDDAVVVGESVYEERRKNKHPVLGTEAGVKRVAVATVFGVLTTIAAFSPMLMLDNPLGKVLASFSGIVIFALIFSLIESKFILPAHLAALDLDKQSRFPPAVLWRKIQAIAQDGLAWVRDRLYQPVLGLAIRQRYAFLILFIAFGSLGLGLIYHGKIKTTFLPEVPGQIISIAMEMDKRAPFNLTRKNLDQIEAIGNALNKELQQQHDLAEPPIRVAFAIIESAQSAMMFAELLPVAQRPNLPILDIVREWRERTGTLEGAISLQFSGAEEMAGGFQLKLQSRDADLLALASKEIRDFLDGIKGVHNIRDNMAPGQPELDIKVRPEARSLGFDSQTLASQIGYAYGGSQVQTIQRGDSEVKVFVLNDAKARNDLDDLMHSQLRNKDGQWVPISAVAEISGRYVSSSIQRSNGMRINSVRASIDKSVASPEEVSQAVFQSFWPKVQAKYPSVELVTGGELSEIVEIKGGLKKALILACVLIYVLMAVPLKSYWQPVVILTIVPFGFISAAFGHLIMNLPLSLLSFFGMLALTGVIVNDCLVMITRYNQAREEGLDVMTCLHEAGVGRFQAIFLTTATTVMGLMPLMSETSEQAQYLIPAAVSLAYGEIFGTMLTLILVPVLLAITEDVKSLFGFDTLRSAPTPEPEPQSHS</sequence>
<dbReference type="PRINTS" id="PR00702">
    <property type="entry name" value="ACRIFLAVINRP"/>
</dbReference>
<dbReference type="Proteomes" id="UP000219439">
    <property type="component" value="Unassembled WGS sequence"/>
</dbReference>
<dbReference type="AlphaFoldDB" id="A0A285PD80"/>
<evidence type="ECO:0000313" key="2">
    <source>
        <dbReference type="EMBL" id="SNZ19669.1"/>
    </source>
</evidence>
<dbReference type="Gene3D" id="3.30.2090.10">
    <property type="entry name" value="Multidrug efflux transporter AcrB TolC docking domain, DN and DC subdomains"/>
    <property type="match status" value="2"/>
</dbReference>
<feature type="transmembrane region" description="Helical" evidence="1">
    <location>
        <begin position="999"/>
        <end position="1020"/>
    </location>
</feature>
<feature type="transmembrane region" description="Helical" evidence="1">
    <location>
        <begin position="960"/>
        <end position="979"/>
    </location>
</feature>
<dbReference type="PANTHER" id="PTHR32063">
    <property type="match status" value="1"/>
</dbReference>
<dbReference type="OrthoDB" id="9806532at2"/>
<feature type="transmembrane region" description="Helical" evidence="1">
    <location>
        <begin position="918"/>
        <end position="939"/>
    </location>
</feature>
<dbReference type="SUPFAM" id="SSF82714">
    <property type="entry name" value="Multidrug efflux transporter AcrB TolC docking domain, DN and DC subdomains"/>
    <property type="match status" value="2"/>
</dbReference>
<dbReference type="InterPro" id="IPR027463">
    <property type="entry name" value="AcrB_DN_DC_subdom"/>
</dbReference>
<proteinExistence type="predicted"/>
<dbReference type="EMBL" id="OBEL01000002">
    <property type="protein sequence ID" value="SNZ19669.1"/>
    <property type="molecule type" value="Genomic_DNA"/>
</dbReference>
<dbReference type="SUPFAM" id="SSF82866">
    <property type="entry name" value="Multidrug efflux transporter AcrB transmembrane domain"/>
    <property type="match status" value="2"/>
</dbReference>
<dbReference type="InterPro" id="IPR001036">
    <property type="entry name" value="Acrflvin-R"/>
</dbReference>
<feature type="transmembrane region" description="Helical" evidence="1">
    <location>
        <begin position="892"/>
        <end position="912"/>
    </location>
</feature>
<feature type="transmembrane region" description="Helical" evidence="1">
    <location>
        <begin position="385"/>
        <end position="409"/>
    </location>
</feature>
<keyword evidence="1" id="KW-0812">Transmembrane</keyword>
<dbReference type="Gene3D" id="3.30.70.1430">
    <property type="entry name" value="Multidrug efflux transporter AcrB pore domain"/>
    <property type="match status" value="2"/>
</dbReference>
<dbReference type="Pfam" id="PF00873">
    <property type="entry name" value="ACR_tran"/>
    <property type="match status" value="1"/>
</dbReference>
<evidence type="ECO:0000256" key="1">
    <source>
        <dbReference type="SAM" id="Phobius"/>
    </source>
</evidence>
<dbReference type="Gene3D" id="3.30.70.1320">
    <property type="entry name" value="Multidrug efflux transporter AcrB pore domain like"/>
    <property type="match status" value="1"/>
</dbReference>
<evidence type="ECO:0000313" key="3">
    <source>
        <dbReference type="Proteomes" id="UP000219439"/>
    </source>
</evidence>
<keyword evidence="1" id="KW-0472">Membrane</keyword>
<dbReference type="SUPFAM" id="SSF82693">
    <property type="entry name" value="Multidrug efflux transporter AcrB pore domain, PN1, PN2, PC1 and PC2 subdomains"/>
    <property type="match status" value="2"/>
</dbReference>
<dbReference type="GO" id="GO:0005886">
    <property type="term" value="C:plasma membrane"/>
    <property type="evidence" value="ECO:0007669"/>
    <property type="project" value="TreeGrafter"/>
</dbReference>
<dbReference type="PANTHER" id="PTHR32063:SF33">
    <property type="entry name" value="RND SUPERFAMILY EFFLUX PUMP PERMEASE COMPONENT"/>
    <property type="match status" value="1"/>
</dbReference>
<keyword evidence="1" id="KW-1133">Transmembrane helix</keyword>
<dbReference type="RefSeq" id="WP_097153998.1">
    <property type="nucleotide sequence ID" value="NZ_OBEL01000002.1"/>
</dbReference>
<dbReference type="Gene3D" id="3.30.70.1440">
    <property type="entry name" value="Multidrug efflux transporter AcrB pore domain"/>
    <property type="match status" value="1"/>
</dbReference>
<protein>
    <submittedName>
        <fullName evidence="2">Multidrug efflux pump subunit AcrB</fullName>
    </submittedName>
</protein>